<dbReference type="EMBL" id="JAYFUL010000048">
    <property type="protein sequence ID" value="MEA5260222.1"/>
    <property type="molecule type" value="Genomic_DNA"/>
</dbReference>
<dbReference type="Proteomes" id="UP001304671">
    <property type="component" value="Unassembled WGS sequence"/>
</dbReference>
<gene>
    <name evidence="1" type="ORF">VB264_20655</name>
</gene>
<evidence type="ECO:0008006" key="3">
    <source>
        <dbReference type="Google" id="ProtNLM"/>
    </source>
</evidence>
<evidence type="ECO:0000313" key="2">
    <source>
        <dbReference type="Proteomes" id="UP001304671"/>
    </source>
</evidence>
<sequence>MTTKKKLGIWMDHSTANLMEYSNIFIERKIITSDFTHEEKEQSLSKSENIMHNKEQHLEMDFYKKIATEIIGYDEVLLFGPTDAKVELFNILNQDQHYKNIKIEVKTSDKMTDNQQVAYVRNYFNRL</sequence>
<reference evidence="1 2" key="1">
    <citation type="submission" date="2023-12" db="EMBL/GenBank/DDBJ databases">
        <title>Novel species of the genus Arcicella isolated from rivers.</title>
        <authorList>
            <person name="Lu H."/>
        </authorList>
    </citation>
    <scope>NUCLEOTIDE SEQUENCE [LARGE SCALE GENOMIC DNA]</scope>
    <source>
        <strain evidence="1 2">LMG 21963</strain>
    </source>
</reference>
<accession>A0ABU5QSZ2</accession>
<keyword evidence="2" id="KW-1185">Reference proteome</keyword>
<dbReference type="RefSeq" id="WP_323252536.1">
    <property type="nucleotide sequence ID" value="NZ_JAYFUL010000048.1"/>
</dbReference>
<protein>
    <recommendedName>
        <fullName evidence="3">DUF4263 domain-containing protein</fullName>
    </recommendedName>
</protein>
<proteinExistence type="predicted"/>
<dbReference type="SUPFAM" id="SSF53137">
    <property type="entry name" value="Translational machinery components"/>
    <property type="match status" value="1"/>
</dbReference>
<evidence type="ECO:0000313" key="1">
    <source>
        <dbReference type="EMBL" id="MEA5260222.1"/>
    </source>
</evidence>
<name>A0ABU5QSZ2_9BACT</name>
<organism evidence="1 2">
    <name type="scientific">Arcicella aquatica</name>
    <dbReference type="NCBI Taxonomy" id="217141"/>
    <lineage>
        <taxon>Bacteria</taxon>
        <taxon>Pseudomonadati</taxon>
        <taxon>Bacteroidota</taxon>
        <taxon>Cytophagia</taxon>
        <taxon>Cytophagales</taxon>
        <taxon>Flectobacillaceae</taxon>
        <taxon>Arcicella</taxon>
    </lineage>
</organism>
<comment type="caution">
    <text evidence="1">The sequence shown here is derived from an EMBL/GenBank/DDBJ whole genome shotgun (WGS) entry which is preliminary data.</text>
</comment>